<evidence type="ECO:0000256" key="1">
    <source>
        <dbReference type="SAM" id="Phobius"/>
    </source>
</evidence>
<organism evidence="2 3">
    <name type="scientific">Algoriphagus boritolerans DSM 17298 = JCM 18970</name>
    <dbReference type="NCBI Taxonomy" id="1120964"/>
    <lineage>
        <taxon>Bacteria</taxon>
        <taxon>Pseudomonadati</taxon>
        <taxon>Bacteroidota</taxon>
        <taxon>Cytophagia</taxon>
        <taxon>Cytophagales</taxon>
        <taxon>Cyclobacteriaceae</taxon>
        <taxon>Algoriphagus</taxon>
    </lineage>
</organism>
<dbReference type="RefSeq" id="WP_103925820.1">
    <property type="nucleotide sequence ID" value="NZ_FNVR01000022.1"/>
</dbReference>
<feature type="transmembrane region" description="Helical" evidence="1">
    <location>
        <begin position="12"/>
        <end position="30"/>
    </location>
</feature>
<reference evidence="3" key="1">
    <citation type="submission" date="2016-10" db="EMBL/GenBank/DDBJ databases">
        <authorList>
            <person name="Varghese N."/>
            <person name="Submissions S."/>
        </authorList>
    </citation>
    <scope>NUCLEOTIDE SEQUENCE [LARGE SCALE GENOMIC DNA]</scope>
    <source>
        <strain evidence="3">DSM 17298</strain>
    </source>
</reference>
<keyword evidence="3" id="KW-1185">Reference proteome</keyword>
<evidence type="ECO:0000313" key="3">
    <source>
        <dbReference type="Proteomes" id="UP000236736"/>
    </source>
</evidence>
<name>A0A1H5YW06_9BACT</name>
<keyword evidence="1" id="KW-0812">Transmembrane</keyword>
<dbReference type="AlphaFoldDB" id="A0A1H5YW06"/>
<dbReference type="STRING" id="1120964.GCA_001313265_04881"/>
<keyword evidence="1" id="KW-1133">Transmembrane helix</keyword>
<dbReference type="OrthoDB" id="823982at2"/>
<feature type="transmembrane region" description="Helical" evidence="1">
    <location>
        <begin position="84"/>
        <end position="107"/>
    </location>
</feature>
<feature type="transmembrane region" description="Helical" evidence="1">
    <location>
        <begin position="217"/>
        <end position="236"/>
    </location>
</feature>
<dbReference type="EMBL" id="FNVR01000022">
    <property type="protein sequence ID" value="SEG28208.1"/>
    <property type="molecule type" value="Genomic_DNA"/>
</dbReference>
<accession>A0A1H5YW06</accession>
<dbReference type="Proteomes" id="UP000236736">
    <property type="component" value="Unassembled WGS sequence"/>
</dbReference>
<evidence type="ECO:0000313" key="2">
    <source>
        <dbReference type="EMBL" id="SEG28208.1"/>
    </source>
</evidence>
<sequence>MLDFWSRVNNWYFYILSGIFILAVILFFFLEKNKRKKPEYYLSFSLILLSVFYEYLAAATVQFIEINKWLYGIFNYPQENNYNLWVYNFFGYHITSLLFLALIYHYLFSPLKKNIIKGLSLFFIFSYVIFQALGIESLFEQQTYSIFVGYSAVIIACGLYFMELISHPGYLEINPLKAFSFWQVTVILFNKSLKFLLEISFNYIISVSMNLMSSLYLISKITWILVLCSFLFTILLNTRFFKAKELSYE</sequence>
<feature type="transmembrane region" description="Helical" evidence="1">
    <location>
        <begin position="119"/>
        <end position="139"/>
    </location>
</feature>
<feature type="transmembrane region" description="Helical" evidence="1">
    <location>
        <begin position="42"/>
        <end position="64"/>
    </location>
</feature>
<gene>
    <name evidence="2" type="ORF">SAMN03080598_03197</name>
</gene>
<feature type="transmembrane region" description="Helical" evidence="1">
    <location>
        <begin position="145"/>
        <end position="166"/>
    </location>
</feature>
<keyword evidence="1" id="KW-0472">Membrane</keyword>
<feature type="transmembrane region" description="Helical" evidence="1">
    <location>
        <begin position="178"/>
        <end position="197"/>
    </location>
</feature>
<protein>
    <submittedName>
        <fullName evidence="2">Uncharacterized protein</fullName>
    </submittedName>
</protein>
<proteinExistence type="predicted"/>